<dbReference type="Proteomes" id="UP000290037">
    <property type="component" value="Unassembled WGS sequence"/>
</dbReference>
<dbReference type="AlphaFoldDB" id="A0A1M5SI18"/>
<evidence type="ECO:0000256" key="7">
    <source>
        <dbReference type="SAM" id="Phobius"/>
    </source>
</evidence>
<dbReference type="GO" id="GO:0016746">
    <property type="term" value="F:acyltransferase activity"/>
    <property type="evidence" value="ECO:0007669"/>
    <property type="project" value="UniProtKB-KW"/>
</dbReference>
<evidence type="ECO:0000256" key="6">
    <source>
        <dbReference type="ARBA" id="ARBA00023315"/>
    </source>
</evidence>
<reference evidence="8 11" key="3">
    <citation type="submission" date="2018-07" db="EMBL/GenBank/DDBJ databases">
        <title>Leeuwenhoekiella genomics.</title>
        <authorList>
            <person name="Tahon G."/>
            <person name="Willems A."/>
        </authorList>
    </citation>
    <scope>NUCLEOTIDE SEQUENCE [LARGE SCALE GENOMIC DNA]</scope>
    <source>
        <strain evidence="8 11">LMG 24856</strain>
    </source>
</reference>
<reference evidence="9" key="1">
    <citation type="submission" date="2016-11" db="EMBL/GenBank/DDBJ databases">
        <authorList>
            <person name="Jaros S."/>
            <person name="Januszkiewicz K."/>
            <person name="Wedrychowicz H."/>
        </authorList>
    </citation>
    <scope>NUCLEOTIDE SEQUENCE [LARGE SCALE GENOMIC DNA]</scope>
    <source>
        <strain evidence="9">DSM 19859</strain>
    </source>
</reference>
<evidence type="ECO:0000313" key="10">
    <source>
        <dbReference type="Proteomes" id="UP000184240"/>
    </source>
</evidence>
<protein>
    <submittedName>
        <fullName evidence="9">KDO2-lipid IV(A) lauroyltransferase</fullName>
    </submittedName>
</protein>
<evidence type="ECO:0000256" key="2">
    <source>
        <dbReference type="ARBA" id="ARBA00022475"/>
    </source>
</evidence>
<evidence type="ECO:0000313" key="8">
    <source>
        <dbReference type="EMBL" id="RXG28957.1"/>
    </source>
</evidence>
<dbReference type="PANTHER" id="PTHR30606:SF10">
    <property type="entry name" value="PHOSPHATIDYLINOSITOL MANNOSIDE ACYLTRANSFERASE"/>
    <property type="match status" value="1"/>
</dbReference>
<evidence type="ECO:0000256" key="3">
    <source>
        <dbReference type="ARBA" id="ARBA00022519"/>
    </source>
</evidence>
<proteinExistence type="predicted"/>
<keyword evidence="5 7" id="KW-0472">Membrane</keyword>
<evidence type="ECO:0000313" key="9">
    <source>
        <dbReference type="EMBL" id="SHH38141.1"/>
    </source>
</evidence>
<evidence type="ECO:0000256" key="1">
    <source>
        <dbReference type="ARBA" id="ARBA00004533"/>
    </source>
</evidence>
<keyword evidence="4 9" id="KW-0808">Transferase</keyword>
<dbReference type="GO" id="GO:0009247">
    <property type="term" value="P:glycolipid biosynthetic process"/>
    <property type="evidence" value="ECO:0007669"/>
    <property type="project" value="UniProtKB-ARBA"/>
</dbReference>
<comment type="subcellular location">
    <subcellularLocation>
        <location evidence="1">Cell inner membrane</location>
    </subcellularLocation>
</comment>
<dbReference type="EMBL" id="FQXT01000001">
    <property type="protein sequence ID" value="SHH38141.1"/>
    <property type="molecule type" value="Genomic_DNA"/>
</dbReference>
<evidence type="ECO:0000256" key="4">
    <source>
        <dbReference type="ARBA" id="ARBA00022679"/>
    </source>
</evidence>
<reference evidence="10" key="2">
    <citation type="submission" date="2016-11" db="EMBL/GenBank/DDBJ databases">
        <authorList>
            <person name="Varghese N."/>
            <person name="Submissions S."/>
        </authorList>
    </citation>
    <scope>NUCLEOTIDE SEQUENCE [LARGE SCALE GENOMIC DNA]</scope>
    <source>
        <strain evidence="10">DSM 19859</strain>
    </source>
</reference>
<keyword evidence="6" id="KW-0012">Acyltransferase</keyword>
<feature type="transmembrane region" description="Helical" evidence="7">
    <location>
        <begin position="20"/>
        <end position="39"/>
    </location>
</feature>
<dbReference type="Pfam" id="PF03279">
    <property type="entry name" value="Lip_A_acyltrans"/>
    <property type="match status" value="1"/>
</dbReference>
<dbReference type="GO" id="GO:0005886">
    <property type="term" value="C:plasma membrane"/>
    <property type="evidence" value="ECO:0007669"/>
    <property type="project" value="UniProtKB-SubCell"/>
</dbReference>
<dbReference type="RefSeq" id="WP_072979154.1">
    <property type="nucleotide sequence ID" value="NZ_FQXT01000001.1"/>
</dbReference>
<gene>
    <name evidence="8" type="ORF">DSM01_2419</name>
    <name evidence="9" type="ORF">SAMN04487999_0057</name>
</gene>
<accession>A0A1M5SI18</accession>
<name>A0A1M5SI18_9FLAO</name>
<keyword evidence="2" id="KW-1003">Cell membrane</keyword>
<dbReference type="PANTHER" id="PTHR30606">
    <property type="entry name" value="LIPID A BIOSYNTHESIS LAUROYL ACYLTRANSFERASE"/>
    <property type="match status" value="1"/>
</dbReference>
<dbReference type="CDD" id="cd07984">
    <property type="entry name" value="LPLAT_LABLAT-like"/>
    <property type="match status" value="1"/>
</dbReference>
<dbReference type="InterPro" id="IPR004960">
    <property type="entry name" value="LipA_acyltrans"/>
</dbReference>
<keyword evidence="11" id="KW-1185">Reference proteome</keyword>
<dbReference type="OrthoDB" id="9801955at2"/>
<evidence type="ECO:0000313" key="11">
    <source>
        <dbReference type="Proteomes" id="UP000290037"/>
    </source>
</evidence>
<keyword evidence="7" id="KW-1133">Transmembrane helix</keyword>
<organism evidence="9 10">
    <name type="scientific">Leeuwenhoekiella palythoae</name>
    <dbReference type="NCBI Taxonomy" id="573501"/>
    <lineage>
        <taxon>Bacteria</taxon>
        <taxon>Pseudomonadati</taxon>
        <taxon>Bacteroidota</taxon>
        <taxon>Flavobacteriia</taxon>
        <taxon>Flavobacteriales</taxon>
        <taxon>Flavobacteriaceae</taxon>
        <taxon>Leeuwenhoekiella</taxon>
    </lineage>
</organism>
<keyword evidence="7" id="KW-0812">Transmembrane</keyword>
<dbReference type="PIRSF" id="PIRSF026649">
    <property type="entry name" value="MsbB"/>
    <property type="match status" value="1"/>
</dbReference>
<evidence type="ECO:0000256" key="5">
    <source>
        <dbReference type="ARBA" id="ARBA00023136"/>
    </source>
</evidence>
<dbReference type="STRING" id="573501.SAMN04487999_0057"/>
<sequence length="289" mass="34696">MQRLLYWLVYPLLWIISKLPFWLFYKVSDVIFFILYYLVGYRKKTVRFNLKTAFPEKSDVERKSIEKKFYRHMCDMFLEMIKSISISAEELKERFQFDDLSIVEKLVKEQRSSLIMMGHYASYEWLTALQFYFDHSGYGIYKRIKNPYFDKLIHEIREKWNSKLLANKEATFIIRKQQRAGKMATYAFIADQSPKTRKHYHCIDFLGKNVPFFTGVERLAKSEDMPVIYLAVDKIKRGYYKASFKVITEDPTALPDYQITDEFAALLEAQIKANPEYYLWTHKRFKHAL</sequence>
<dbReference type="EMBL" id="QOVN01000004">
    <property type="protein sequence ID" value="RXG28957.1"/>
    <property type="molecule type" value="Genomic_DNA"/>
</dbReference>
<dbReference type="Proteomes" id="UP000184240">
    <property type="component" value="Unassembled WGS sequence"/>
</dbReference>
<keyword evidence="3" id="KW-0997">Cell inner membrane</keyword>